<feature type="compositionally biased region" description="Basic and acidic residues" evidence="1">
    <location>
        <begin position="209"/>
        <end position="221"/>
    </location>
</feature>
<evidence type="ECO:0000313" key="3">
    <source>
        <dbReference type="Proteomes" id="UP000799423"/>
    </source>
</evidence>
<name>A0A6A7BFP8_9PLEO</name>
<keyword evidence="3" id="KW-1185">Reference proteome</keyword>
<protein>
    <submittedName>
        <fullName evidence="2">Uncharacterized protein</fullName>
    </submittedName>
</protein>
<dbReference type="OrthoDB" id="3789852at2759"/>
<accession>A0A6A7BFP8</accession>
<dbReference type="AlphaFoldDB" id="A0A6A7BFP8"/>
<dbReference type="Proteomes" id="UP000799423">
    <property type="component" value="Unassembled WGS sequence"/>
</dbReference>
<proteinExistence type="predicted"/>
<evidence type="ECO:0000313" key="2">
    <source>
        <dbReference type="EMBL" id="KAF2854082.1"/>
    </source>
</evidence>
<sequence length="231" mass="25920">MSPLSLPPARSIRSSQTRRTFTAATTCASEAAQHAKSFPLESHSSSTCRSRRNRLTSTFQNGHLLLPQVASALLLQRTRQQRLGPFRNISIGAFKHIIKLLHGICNEATVPKVHIPKNFEAKLKLRQTAYTMSSVDYVAAVEELYLEDLDSYTPHINEINTLMKYSLGEDDDMVTACANRISFLVRSHVLTRKQKVAFANLVGQEKYARSTLERGPGREGNGHVQTHYGRR</sequence>
<feature type="region of interest" description="Disordered" evidence="1">
    <location>
        <begin position="209"/>
        <end position="231"/>
    </location>
</feature>
<organism evidence="2 3">
    <name type="scientific">Plenodomus tracheiphilus IPT5</name>
    <dbReference type="NCBI Taxonomy" id="1408161"/>
    <lineage>
        <taxon>Eukaryota</taxon>
        <taxon>Fungi</taxon>
        <taxon>Dikarya</taxon>
        <taxon>Ascomycota</taxon>
        <taxon>Pezizomycotina</taxon>
        <taxon>Dothideomycetes</taxon>
        <taxon>Pleosporomycetidae</taxon>
        <taxon>Pleosporales</taxon>
        <taxon>Pleosporineae</taxon>
        <taxon>Leptosphaeriaceae</taxon>
        <taxon>Plenodomus</taxon>
    </lineage>
</organism>
<dbReference type="EMBL" id="MU006293">
    <property type="protein sequence ID" value="KAF2854082.1"/>
    <property type="molecule type" value="Genomic_DNA"/>
</dbReference>
<reference evidence="2" key="1">
    <citation type="submission" date="2020-01" db="EMBL/GenBank/DDBJ databases">
        <authorList>
            <consortium name="DOE Joint Genome Institute"/>
            <person name="Haridas S."/>
            <person name="Albert R."/>
            <person name="Binder M."/>
            <person name="Bloem J."/>
            <person name="Labutti K."/>
            <person name="Salamov A."/>
            <person name="Andreopoulos B."/>
            <person name="Baker S.E."/>
            <person name="Barry K."/>
            <person name="Bills G."/>
            <person name="Bluhm B.H."/>
            <person name="Cannon C."/>
            <person name="Castanera R."/>
            <person name="Culley D.E."/>
            <person name="Daum C."/>
            <person name="Ezra D."/>
            <person name="Gonzalez J.B."/>
            <person name="Henrissat B."/>
            <person name="Kuo A."/>
            <person name="Liang C."/>
            <person name="Lipzen A."/>
            <person name="Lutzoni F."/>
            <person name="Magnuson J."/>
            <person name="Mondo S."/>
            <person name="Nolan M."/>
            <person name="Ohm R."/>
            <person name="Pangilinan J."/>
            <person name="Park H.-J."/>
            <person name="Ramirez L."/>
            <person name="Alfaro M."/>
            <person name="Sun H."/>
            <person name="Tritt A."/>
            <person name="Yoshinaga Y."/>
            <person name="Zwiers L.-H."/>
            <person name="Turgeon B.G."/>
            <person name="Goodwin S.B."/>
            <person name="Spatafora J.W."/>
            <person name="Crous P.W."/>
            <person name="Grigoriev I.V."/>
        </authorList>
    </citation>
    <scope>NUCLEOTIDE SEQUENCE</scope>
    <source>
        <strain evidence="2">IPT5</strain>
    </source>
</reference>
<gene>
    <name evidence="2" type="ORF">T440DRAFT_544221</name>
</gene>
<feature type="non-terminal residue" evidence="2">
    <location>
        <position position="1"/>
    </location>
</feature>
<evidence type="ECO:0000256" key="1">
    <source>
        <dbReference type="SAM" id="MobiDB-lite"/>
    </source>
</evidence>